<reference evidence="1 2" key="1">
    <citation type="submission" date="2018-06" db="EMBL/GenBank/DDBJ databases">
        <authorList>
            <consortium name="Pathogen Informatics"/>
            <person name="Doyle S."/>
        </authorList>
    </citation>
    <scope>NUCLEOTIDE SEQUENCE [LARGE SCALE GENOMIC DNA]</scope>
    <source>
        <strain evidence="1 2">NCTC13532</strain>
    </source>
</reference>
<dbReference type="AlphaFoldDB" id="A0A381FEP2"/>
<accession>A0A381FEP2</accession>
<dbReference type="EMBL" id="UFVR01000004">
    <property type="protein sequence ID" value="SUX45001.1"/>
    <property type="molecule type" value="Genomic_DNA"/>
</dbReference>
<organism evidence="1 2">
    <name type="scientific">Chryseobacterium indoltheticum</name>
    <dbReference type="NCBI Taxonomy" id="254"/>
    <lineage>
        <taxon>Bacteria</taxon>
        <taxon>Pseudomonadati</taxon>
        <taxon>Bacteroidota</taxon>
        <taxon>Flavobacteriia</taxon>
        <taxon>Flavobacteriales</taxon>
        <taxon>Weeksellaceae</taxon>
        <taxon>Chryseobacterium group</taxon>
        <taxon>Chryseobacterium</taxon>
    </lineage>
</organism>
<name>A0A381FEP2_9FLAO</name>
<evidence type="ECO:0000313" key="2">
    <source>
        <dbReference type="Proteomes" id="UP000254282"/>
    </source>
</evidence>
<dbReference type="Proteomes" id="UP000254282">
    <property type="component" value="Unassembled WGS sequence"/>
</dbReference>
<proteinExistence type="predicted"/>
<evidence type="ECO:0000313" key="1">
    <source>
        <dbReference type="EMBL" id="SUX45001.1"/>
    </source>
</evidence>
<protein>
    <submittedName>
        <fullName evidence="1">Uncharacterized protein</fullName>
    </submittedName>
</protein>
<gene>
    <name evidence="1" type="ORF">NCTC13532_01080</name>
</gene>
<sequence>MTAIVDSHFSFIINCFFISTNTKPNRFLNPLDFSSKAKKQIARNLKPT</sequence>